<evidence type="ECO:0000313" key="3">
    <source>
        <dbReference type="WBParaSite" id="HNAJ_0000713101-mRNA-1"/>
    </source>
</evidence>
<dbReference type="AlphaFoldDB" id="A0A0R3TJ90"/>
<dbReference type="OrthoDB" id="414175at2759"/>
<dbReference type="Gene3D" id="3.90.550.50">
    <property type="match status" value="1"/>
</dbReference>
<protein>
    <submittedName>
        <fullName evidence="3">DNA-directed RNA polymerase</fullName>
    </submittedName>
</protein>
<name>A0A0R3TJ90_RODNA</name>
<dbReference type="WBParaSite" id="HNAJ_0000713101-mRNA-1">
    <property type="protein sequence ID" value="HNAJ_0000713101-mRNA-1"/>
    <property type="gene ID" value="HNAJ_0000713101"/>
</dbReference>
<accession>A0A0R3TJ90</accession>
<dbReference type="EMBL" id="UZAE01010786">
    <property type="protein sequence ID" value="VDO02987.1"/>
    <property type="molecule type" value="Genomic_DNA"/>
</dbReference>
<reference evidence="1 2" key="2">
    <citation type="submission" date="2018-11" db="EMBL/GenBank/DDBJ databases">
        <authorList>
            <consortium name="Pathogen Informatics"/>
        </authorList>
    </citation>
    <scope>NUCLEOTIDE SEQUENCE [LARGE SCALE GENOMIC DNA]</scope>
</reference>
<dbReference type="STRING" id="102285.A0A0R3TJ90"/>
<proteinExistence type="predicted"/>
<sequence>MQQLWQRMKFVRQGYLSGGAGYVVSRAALKMIAEGMEKEVSSCRKRGGAEDVNLARRLSTIPSEYVLVFTFVCQG</sequence>
<dbReference type="Proteomes" id="UP000278807">
    <property type="component" value="Unassembled WGS sequence"/>
</dbReference>
<reference evidence="3" key="1">
    <citation type="submission" date="2017-02" db="UniProtKB">
        <authorList>
            <consortium name="WormBaseParasite"/>
        </authorList>
    </citation>
    <scope>IDENTIFICATION</scope>
</reference>
<organism evidence="3">
    <name type="scientific">Rodentolepis nana</name>
    <name type="common">Dwarf tapeworm</name>
    <name type="synonym">Hymenolepis nana</name>
    <dbReference type="NCBI Taxonomy" id="102285"/>
    <lineage>
        <taxon>Eukaryota</taxon>
        <taxon>Metazoa</taxon>
        <taxon>Spiralia</taxon>
        <taxon>Lophotrochozoa</taxon>
        <taxon>Platyhelminthes</taxon>
        <taxon>Cestoda</taxon>
        <taxon>Eucestoda</taxon>
        <taxon>Cyclophyllidea</taxon>
        <taxon>Hymenolepididae</taxon>
        <taxon>Rodentolepis</taxon>
    </lineage>
</organism>
<evidence type="ECO:0000313" key="2">
    <source>
        <dbReference type="Proteomes" id="UP000278807"/>
    </source>
</evidence>
<keyword evidence="2" id="KW-1185">Reference proteome</keyword>
<gene>
    <name evidence="1" type="ORF">HNAJ_LOCUS7127</name>
</gene>
<evidence type="ECO:0000313" key="1">
    <source>
        <dbReference type="EMBL" id="VDO02987.1"/>
    </source>
</evidence>